<dbReference type="OrthoDB" id="414039at2759"/>
<dbReference type="AlphaFoldDB" id="A0A0L8G9N8"/>
<dbReference type="Gene3D" id="1.25.10.10">
    <property type="entry name" value="Leucine-rich Repeat Variant"/>
    <property type="match status" value="1"/>
</dbReference>
<gene>
    <name evidence="2" type="ORF">OCBIM_22037368mg</name>
</gene>
<proteinExistence type="predicted"/>
<evidence type="ECO:0000256" key="1">
    <source>
        <dbReference type="PROSITE-ProRule" id="PRU00103"/>
    </source>
</evidence>
<dbReference type="PROSITE" id="PS50077">
    <property type="entry name" value="HEAT_REPEAT"/>
    <property type="match status" value="1"/>
</dbReference>
<evidence type="ECO:0008006" key="3">
    <source>
        <dbReference type="Google" id="ProtNLM"/>
    </source>
</evidence>
<accession>A0A0L8G9N8</accession>
<protein>
    <recommendedName>
        <fullName evidence="3">CLASP N-terminal domain-containing protein</fullName>
    </recommendedName>
</protein>
<dbReference type="InterPro" id="IPR021133">
    <property type="entry name" value="HEAT_type_2"/>
</dbReference>
<reference evidence="2" key="1">
    <citation type="submission" date="2015-07" db="EMBL/GenBank/DDBJ databases">
        <title>MeaNS - Measles Nucleotide Surveillance Program.</title>
        <authorList>
            <person name="Tran T."/>
            <person name="Druce J."/>
        </authorList>
    </citation>
    <scope>NUCLEOTIDE SEQUENCE</scope>
    <source>
        <strain evidence="2">UCB-OBI-ISO-001</strain>
        <tissue evidence="2">Gonad</tissue>
    </source>
</reference>
<dbReference type="InterPro" id="IPR011989">
    <property type="entry name" value="ARM-like"/>
</dbReference>
<dbReference type="InterPro" id="IPR016024">
    <property type="entry name" value="ARM-type_fold"/>
</dbReference>
<name>A0A0L8G9N8_OCTBM</name>
<evidence type="ECO:0000313" key="2">
    <source>
        <dbReference type="EMBL" id="KOF73736.1"/>
    </source>
</evidence>
<feature type="repeat" description="HEAT" evidence="1">
    <location>
        <begin position="82"/>
        <end position="119"/>
    </location>
</feature>
<dbReference type="EMBL" id="KQ423019">
    <property type="protein sequence ID" value="KOF73736.1"/>
    <property type="molecule type" value="Genomic_DNA"/>
</dbReference>
<organism evidence="2">
    <name type="scientific">Octopus bimaculoides</name>
    <name type="common">California two-spotted octopus</name>
    <dbReference type="NCBI Taxonomy" id="37653"/>
    <lineage>
        <taxon>Eukaryota</taxon>
        <taxon>Metazoa</taxon>
        <taxon>Spiralia</taxon>
        <taxon>Lophotrochozoa</taxon>
        <taxon>Mollusca</taxon>
        <taxon>Cephalopoda</taxon>
        <taxon>Coleoidea</taxon>
        <taxon>Octopodiformes</taxon>
        <taxon>Octopoda</taxon>
        <taxon>Incirrata</taxon>
        <taxon>Octopodidae</taxon>
        <taxon>Octopus</taxon>
    </lineage>
</organism>
<dbReference type="SUPFAM" id="SSF48371">
    <property type="entry name" value="ARM repeat"/>
    <property type="match status" value="1"/>
</dbReference>
<sequence>MMSGGVLECLCSTAKLERDKGVVELQKSISTLSDTELNELQEAIVALFRRDDSPWETKHGALKGTTVILHSKRSSRDFVTYIKDNLSPLLDDEEFRVRLAAGEAMGALCESVGVKIYIDAKADILKGIADNLEREPSAADQEDNARHDEIVLSSLTSGGSSKSFSLSRCNSAEKIFHDTAGWKSLETWMKCLQNVILASLPPMSSTVTQLLPFVANAASFRHYTQHLYLLETVCKRLPAMAHGIGKRNFKSQLETFFDCVFYALTCDSPLTSSAASQCLNALGSFLGPSILRGRVEIYNPKYLEMLDANQYIAPL</sequence>